<comment type="caution">
    <text evidence="7">The sequence shown here is derived from an EMBL/GenBank/DDBJ whole genome shotgun (WGS) entry which is preliminary data.</text>
</comment>
<dbReference type="PANTHER" id="PTHR12815:SF47">
    <property type="entry name" value="TRANSLOCATION AND ASSEMBLY MODULE SUBUNIT TAMA"/>
    <property type="match status" value="1"/>
</dbReference>
<dbReference type="Gene3D" id="2.40.160.50">
    <property type="entry name" value="membrane protein fhac: a member of the omp85/tpsb transporter family"/>
    <property type="match status" value="1"/>
</dbReference>
<organism evidence="7 8">
    <name type="scientific">Larkinella bovis</name>
    <dbReference type="NCBI Taxonomy" id="683041"/>
    <lineage>
        <taxon>Bacteria</taxon>
        <taxon>Pseudomonadati</taxon>
        <taxon>Bacteroidota</taxon>
        <taxon>Cytophagia</taxon>
        <taxon>Cytophagales</taxon>
        <taxon>Spirosomataceae</taxon>
        <taxon>Larkinella</taxon>
    </lineage>
</organism>
<evidence type="ECO:0000256" key="2">
    <source>
        <dbReference type="ARBA" id="ARBA00022692"/>
    </source>
</evidence>
<accession>A0ABW0ICX3</accession>
<keyword evidence="3" id="KW-0732">Signal</keyword>
<dbReference type="InterPro" id="IPR000184">
    <property type="entry name" value="Bac_surfAg_D15"/>
</dbReference>
<comment type="subcellular location">
    <subcellularLocation>
        <location evidence="1">Membrane</location>
    </subcellularLocation>
</comment>
<dbReference type="RefSeq" id="WP_379846275.1">
    <property type="nucleotide sequence ID" value="NZ_JBHSMA010000004.1"/>
</dbReference>
<evidence type="ECO:0000259" key="6">
    <source>
        <dbReference type="Pfam" id="PF01103"/>
    </source>
</evidence>
<gene>
    <name evidence="7" type="ORF">ACFPMF_14620</name>
</gene>
<keyword evidence="4" id="KW-0472">Membrane</keyword>
<evidence type="ECO:0000256" key="5">
    <source>
        <dbReference type="ARBA" id="ARBA00023237"/>
    </source>
</evidence>
<feature type="domain" description="Bacterial surface antigen (D15)" evidence="6">
    <location>
        <begin position="386"/>
        <end position="751"/>
    </location>
</feature>
<dbReference type="PROSITE" id="PS51257">
    <property type="entry name" value="PROKAR_LIPOPROTEIN"/>
    <property type="match status" value="1"/>
</dbReference>
<dbReference type="EMBL" id="JBHSMA010000004">
    <property type="protein sequence ID" value="MFC5410558.1"/>
    <property type="molecule type" value="Genomic_DNA"/>
</dbReference>
<sequence>MRKSLGYIFAFLTLTGCHVARHIPPGEKLYMGTEINVQVDSTVSKSEKEQIETQLAELARPKPNKKLFGYPFKVGLYYLMGEPKREKGFRAWFRRKFGEAPVFASAKALSSNSLIWMAFLENEGFFRSTVSGRLRDNPDSSKSYQTTGVYQVQVQPRYYIDSVAFLMDSTTLRKPMQQVKRRTLLKKDNPYRFDIIKLERERITQALQRQGFFYFQPDFITVLADSALGNHRTRLYLAIKPETPRAALLPYSVRDIYVYPNYSLSSTTTRSDTAQEQAVEFAKLKIVDPAGVYNPKLFRDIIALQPGKRYNSRAQEQTLSRFVNVGSFKFVRNRFEPDQQGDSTVLDVYYYLTPYPKKSARFELAGTSRSNNLVGSQISLNWRNRNVMGRSELFTINANTGLEFQIGSRQSGITNYRYGFQTSLTFPRLVSPIPIKHYQRGQTLPQTTVSLGYDLIVRREYYHLNSFLATFGYSWRSNQQMEHVFQPISINYVLPSSYGDKFFAMEDDPATRQQYINILRSEQLILSSLYTYNLSSSPRNSTAYTYRLSVNVEPAGNLASQLTRKVNGLGEEIIFGVPYSQFFRMDVDSRHFFKLSPGITWANRLFAGLGVPYGNSDQLPFVKQYFVGGANSIRAFRPRAVGPGIYTRNLDGSVILQDGGGDIKLEFNTEIRPKFNKYFQGALFLDAGNVWMYSDKSSYGIGTQFTKEFYKQIAVGTGLGLRIDVSYFVVRFDLAFPLRKPWLPEGQQWVFDEIDPSSRSWRRNNLILNVAVGYPF</sequence>
<dbReference type="InterPro" id="IPR039910">
    <property type="entry name" value="D15-like"/>
</dbReference>
<dbReference type="Proteomes" id="UP001596106">
    <property type="component" value="Unassembled WGS sequence"/>
</dbReference>
<name>A0ABW0ICX3_9BACT</name>
<dbReference type="Pfam" id="PF01103">
    <property type="entry name" value="Omp85"/>
    <property type="match status" value="1"/>
</dbReference>
<reference evidence="8" key="1">
    <citation type="journal article" date="2019" name="Int. J. Syst. Evol. Microbiol.">
        <title>The Global Catalogue of Microorganisms (GCM) 10K type strain sequencing project: providing services to taxonomists for standard genome sequencing and annotation.</title>
        <authorList>
            <consortium name="The Broad Institute Genomics Platform"/>
            <consortium name="The Broad Institute Genome Sequencing Center for Infectious Disease"/>
            <person name="Wu L."/>
            <person name="Ma J."/>
        </authorList>
    </citation>
    <scope>NUCLEOTIDE SEQUENCE [LARGE SCALE GENOMIC DNA]</scope>
    <source>
        <strain evidence="8">CCUG 55250</strain>
    </source>
</reference>
<evidence type="ECO:0000313" key="7">
    <source>
        <dbReference type="EMBL" id="MFC5410558.1"/>
    </source>
</evidence>
<evidence type="ECO:0000256" key="4">
    <source>
        <dbReference type="ARBA" id="ARBA00023136"/>
    </source>
</evidence>
<keyword evidence="2" id="KW-0812">Transmembrane</keyword>
<evidence type="ECO:0000256" key="3">
    <source>
        <dbReference type="ARBA" id="ARBA00022729"/>
    </source>
</evidence>
<evidence type="ECO:0000256" key="1">
    <source>
        <dbReference type="ARBA" id="ARBA00004370"/>
    </source>
</evidence>
<dbReference type="PANTHER" id="PTHR12815">
    <property type="entry name" value="SORTING AND ASSEMBLY MACHINERY SAMM50 PROTEIN FAMILY MEMBER"/>
    <property type="match status" value="1"/>
</dbReference>
<proteinExistence type="predicted"/>
<keyword evidence="5" id="KW-0998">Cell outer membrane</keyword>
<evidence type="ECO:0000313" key="8">
    <source>
        <dbReference type="Proteomes" id="UP001596106"/>
    </source>
</evidence>
<protein>
    <submittedName>
        <fullName evidence="7">BamA/TamA family outer membrane protein</fullName>
    </submittedName>
</protein>
<keyword evidence="8" id="KW-1185">Reference proteome</keyword>